<evidence type="ECO:0000313" key="3">
    <source>
        <dbReference type="Proteomes" id="UP000006697"/>
    </source>
</evidence>
<organism evidence="2 3">
    <name type="scientific">Herminiimonas arsenicoxydans</name>
    <dbReference type="NCBI Taxonomy" id="204773"/>
    <lineage>
        <taxon>Bacteria</taxon>
        <taxon>Pseudomonadati</taxon>
        <taxon>Pseudomonadota</taxon>
        <taxon>Betaproteobacteria</taxon>
        <taxon>Burkholderiales</taxon>
        <taxon>Oxalobacteraceae</taxon>
        <taxon>Herminiimonas</taxon>
    </lineage>
</organism>
<evidence type="ECO:0000256" key="1">
    <source>
        <dbReference type="SAM" id="MobiDB-lite"/>
    </source>
</evidence>
<protein>
    <submittedName>
        <fullName evidence="2">Uncharacterized protein</fullName>
    </submittedName>
</protein>
<dbReference type="HOGENOM" id="CLU_058198_0_0_4"/>
<evidence type="ECO:0000313" key="2">
    <source>
        <dbReference type="EMBL" id="CAL60720.1"/>
    </source>
</evidence>
<proteinExistence type="predicted"/>
<dbReference type="eggNOG" id="COG2849">
    <property type="taxonomic scope" value="Bacteria"/>
</dbReference>
<dbReference type="STRING" id="204773.HEAR0510"/>
<feature type="region of interest" description="Disordered" evidence="1">
    <location>
        <begin position="210"/>
        <end position="235"/>
    </location>
</feature>
<dbReference type="AlphaFoldDB" id="A4G2I3"/>
<dbReference type="SUPFAM" id="SSF82185">
    <property type="entry name" value="Histone H3 K4-specific methyltransferase SET7/9 N-terminal domain"/>
    <property type="match status" value="2"/>
</dbReference>
<feature type="compositionally biased region" description="Basic and acidic residues" evidence="1">
    <location>
        <begin position="210"/>
        <end position="225"/>
    </location>
</feature>
<name>A4G2I3_HERAR</name>
<keyword evidence="3" id="KW-1185">Reference proteome</keyword>
<dbReference type="Proteomes" id="UP000006697">
    <property type="component" value="Chromosome"/>
</dbReference>
<dbReference type="KEGG" id="har:HEAR0510"/>
<dbReference type="Gene3D" id="2.20.110.10">
    <property type="entry name" value="Histone H3 K4-specific methyltransferase SET7/9 N-terminal domain"/>
    <property type="match status" value="1"/>
</dbReference>
<gene>
    <name evidence="2" type="ordered locus">HEAR0510</name>
</gene>
<dbReference type="EMBL" id="CU207211">
    <property type="protein sequence ID" value="CAL60720.1"/>
    <property type="molecule type" value="Genomic_DNA"/>
</dbReference>
<sequence>MNVNWTNALRVVGGACVLAALAACGQEKILDQRHVEVVNGKIYEEGANEPFNGKLTNVSGLSTPVLNRIVSQLKTAAHLGLGKHLEHPLQRYFCDVDIRAGLFDGKAICRLPQSEIVMSEIAYVKGSAEGPATLYVPGKSDVLVAATFKDGELDDKLEVSNPSNGKLVLRQKWKVGVPHGKLVQYLPDGSHLIYTNEATDGVKDGIEESFDRQTGKRTGRGEWRSGKPHGNFQQWGADGNLLNDKVYKDGVLVEDRLQAAQPAVAGLNTDSCVDQWTAARRKEVGPDAPISFDQLDEWREWCKAGKAPH</sequence>
<accession>A4G2I3</accession>
<reference evidence="2 3" key="1">
    <citation type="journal article" date="2007" name="PLoS Genet.">
        <title>A tale of two oxidation states: bacterial colonization of arsenic-rich environments.</title>
        <authorList>
            <person name="Muller D."/>
            <person name="Medigue C."/>
            <person name="Koechler S."/>
            <person name="Barbe V."/>
            <person name="Barakat M."/>
            <person name="Talla E."/>
            <person name="Bonnefoy V."/>
            <person name="Krin E."/>
            <person name="Arsene-Ploetze F."/>
            <person name="Carapito C."/>
            <person name="Chandler M."/>
            <person name="Cournoyer B."/>
            <person name="Cruveiller S."/>
            <person name="Dossat C."/>
            <person name="Duval S."/>
            <person name="Heymann M."/>
            <person name="Leize E."/>
            <person name="Lieutaud A."/>
            <person name="Lievremont D."/>
            <person name="Makita Y."/>
            <person name="Mangenot S."/>
            <person name="Nitschke W."/>
            <person name="Ortet P."/>
            <person name="Perdrial N."/>
            <person name="Schoepp B."/>
            <person name="Siguier N."/>
            <person name="Simeonova D.D."/>
            <person name="Rouy Z."/>
            <person name="Segurens B."/>
            <person name="Turlin E."/>
            <person name="Vallenet D."/>
            <person name="Van Dorsselaer A."/>
            <person name="Weiss S."/>
            <person name="Weissenbach J."/>
            <person name="Lett M.C."/>
            <person name="Danchin A."/>
            <person name="Bertin P.N."/>
        </authorList>
    </citation>
    <scope>NUCLEOTIDE SEQUENCE [LARGE SCALE GENOMIC DNA]</scope>
    <source>
        <strain evidence="3">ULPAs1</strain>
    </source>
</reference>